<gene>
    <name evidence="1" type="ordered locus">Cphy_1629</name>
</gene>
<protein>
    <submittedName>
        <fullName evidence="1">Uncharacterized protein</fullName>
    </submittedName>
</protein>
<dbReference type="PROSITE" id="PS51257">
    <property type="entry name" value="PROKAR_LIPOPROTEIN"/>
    <property type="match status" value="1"/>
</dbReference>
<name>A9KRC7_LACP7</name>
<organism evidence="1 2">
    <name type="scientific">Lachnoclostridium phytofermentans (strain ATCC 700394 / DSM 18823 / ISDg)</name>
    <name type="common">Clostridium phytofermentans</name>
    <dbReference type="NCBI Taxonomy" id="357809"/>
    <lineage>
        <taxon>Bacteria</taxon>
        <taxon>Bacillati</taxon>
        <taxon>Bacillota</taxon>
        <taxon>Clostridia</taxon>
        <taxon>Lachnospirales</taxon>
        <taxon>Lachnospiraceae</taxon>
    </lineage>
</organism>
<dbReference type="HOGENOM" id="CLU_1388156_0_0_9"/>
<dbReference type="AlphaFoldDB" id="A9KRC7"/>
<dbReference type="RefSeq" id="WP_012199655.1">
    <property type="nucleotide sequence ID" value="NC_010001.1"/>
</dbReference>
<dbReference type="eggNOG" id="ENOG50333EX">
    <property type="taxonomic scope" value="Bacteria"/>
</dbReference>
<dbReference type="Proteomes" id="UP000000370">
    <property type="component" value="Chromosome"/>
</dbReference>
<proteinExistence type="predicted"/>
<dbReference type="EMBL" id="CP000885">
    <property type="protein sequence ID" value="ABX42001.1"/>
    <property type="molecule type" value="Genomic_DNA"/>
</dbReference>
<evidence type="ECO:0000313" key="1">
    <source>
        <dbReference type="EMBL" id="ABX42001.1"/>
    </source>
</evidence>
<accession>A9KRC7</accession>
<dbReference type="KEGG" id="cpy:Cphy_1629"/>
<sequence length="196" mass="21999">MHKLRDYISVLIVLIILFAFTGCKQKDFTADYTTYYNMKDAVRSSNLIIKGQIKNVERNKSIVIGQSSGMSQKYAVSDVEILDVIYGEANIGDTIQIKQMENEKTTKEAGYLEKDQIVILLLQTYASTPASLINPAQGKMVFIDNILTVTMEDDLYRILSNSNQDNQESTTTNISNTPITYPYETVISIIKGSIES</sequence>
<keyword evidence="2" id="KW-1185">Reference proteome</keyword>
<dbReference type="OrthoDB" id="1796373at2"/>
<evidence type="ECO:0000313" key="2">
    <source>
        <dbReference type="Proteomes" id="UP000000370"/>
    </source>
</evidence>
<reference evidence="2" key="1">
    <citation type="submission" date="2007-11" db="EMBL/GenBank/DDBJ databases">
        <title>Complete genome sequence of Clostridium phytofermentans ISDg.</title>
        <authorList>
            <person name="Leschine S.B."/>
            <person name="Warnick T.A."/>
            <person name="Blanchard J.L."/>
            <person name="Schnell D.J."/>
            <person name="Petit E.L."/>
            <person name="LaTouf W.G."/>
            <person name="Copeland A."/>
            <person name="Lucas S."/>
            <person name="Lapidus A."/>
            <person name="Barry K."/>
            <person name="Glavina del Rio T."/>
            <person name="Dalin E."/>
            <person name="Tice H."/>
            <person name="Pitluck S."/>
            <person name="Kiss H."/>
            <person name="Brettin T."/>
            <person name="Bruce D."/>
            <person name="Detter J.C."/>
            <person name="Han C."/>
            <person name="Kuske C."/>
            <person name="Schmutz J."/>
            <person name="Larimer F."/>
            <person name="Land M."/>
            <person name="Hauser L."/>
            <person name="Kyrpides N."/>
            <person name="Kim E.A."/>
            <person name="Richardson P."/>
        </authorList>
    </citation>
    <scope>NUCLEOTIDE SEQUENCE [LARGE SCALE GENOMIC DNA]</scope>
    <source>
        <strain evidence="2">ATCC 700394 / DSM 18823 / ISDg</strain>
    </source>
</reference>